<keyword evidence="1" id="KW-1133">Transmembrane helix</keyword>
<evidence type="ECO:0000313" key="2">
    <source>
        <dbReference type="EMBL" id="WOH38204.1"/>
    </source>
</evidence>
<dbReference type="RefSeq" id="WP_348396977.1">
    <property type="nucleotide sequence ID" value="NZ_CP136600.1"/>
</dbReference>
<feature type="transmembrane region" description="Helical" evidence="1">
    <location>
        <begin position="110"/>
        <end position="133"/>
    </location>
</feature>
<dbReference type="Proteomes" id="UP001301442">
    <property type="component" value="Chromosome"/>
</dbReference>
<evidence type="ECO:0000313" key="3">
    <source>
        <dbReference type="Proteomes" id="UP001301442"/>
    </source>
</evidence>
<dbReference type="EMBL" id="CP136600">
    <property type="protein sequence ID" value="WOH38204.1"/>
    <property type="molecule type" value="Genomic_DNA"/>
</dbReference>
<feature type="transmembrane region" description="Helical" evidence="1">
    <location>
        <begin position="58"/>
        <end position="78"/>
    </location>
</feature>
<name>A0ABZ0GQH9_9GAMM</name>
<feature type="transmembrane region" description="Helical" evidence="1">
    <location>
        <begin position="85"/>
        <end position="104"/>
    </location>
</feature>
<proteinExistence type="predicted"/>
<keyword evidence="1" id="KW-0472">Membrane</keyword>
<accession>A0ABZ0GQH9</accession>
<protein>
    <submittedName>
        <fullName evidence="2">Uncharacterized protein</fullName>
    </submittedName>
</protein>
<reference evidence="2 3" key="1">
    <citation type="submission" date="2023-09" db="EMBL/GenBank/DDBJ databases">
        <authorList>
            <person name="Qi X."/>
        </authorList>
    </citation>
    <scope>NUCLEOTIDE SEQUENCE [LARGE SCALE GENOMIC DNA]</scope>
    <source>
        <strain evidence="2 3">S1-1</strain>
    </source>
</reference>
<evidence type="ECO:0000256" key="1">
    <source>
        <dbReference type="SAM" id="Phobius"/>
    </source>
</evidence>
<sequence length="140" mass="15120">MDIVRNILAVVIGLVLGSAVNMAIVVYGPEIIPPPVGVDVTNTESIRESIHLFEVKHFIMPFLAHAIGTFVGALVAYCIAVKRQFIVSFIIGFVFLAGGISASTMIPAPVWFIVVDLTFAYIPMAWGGAYLAARIRNVET</sequence>
<organism evidence="2 3">
    <name type="scientific">Thalassotalea fonticola</name>
    <dbReference type="NCBI Taxonomy" id="3065649"/>
    <lineage>
        <taxon>Bacteria</taxon>
        <taxon>Pseudomonadati</taxon>
        <taxon>Pseudomonadota</taxon>
        <taxon>Gammaproteobacteria</taxon>
        <taxon>Alteromonadales</taxon>
        <taxon>Colwelliaceae</taxon>
        <taxon>Thalassotalea</taxon>
    </lineage>
</organism>
<keyword evidence="1" id="KW-0812">Transmembrane</keyword>
<keyword evidence="3" id="KW-1185">Reference proteome</keyword>
<gene>
    <name evidence="2" type="ORF">RI844_02920</name>
</gene>
<feature type="transmembrane region" description="Helical" evidence="1">
    <location>
        <begin position="7"/>
        <end position="27"/>
    </location>
</feature>